<keyword evidence="3" id="KW-1185">Reference proteome</keyword>
<evidence type="ECO:0000313" key="3">
    <source>
        <dbReference type="Proteomes" id="UP001202961"/>
    </source>
</evidence>
<reference evidence="2 3" key="1">
    <citation type="journal article" date="2022" name="Syst. Appl. Microbiol.">
        <title>Rhodopirellula aestuarii sp. nov., a novel member of the genus Rhodopirellula isolated from brackish sediments collected in the Tagus River estuary, Portugal.</title>
        <authorList>
            <person name="Vitorino I.R."/>
            <person name="Klimek D."/>
            <person name="Calusinska M."/>
            <person name="Lobo-da-Cunha A."/>
            <person name="Vasconcelos V."/>
            <person name="Lage O.M."/>
        </authorList>
    </citation>
    <scope>NUCLEOTIDE SEQUENCE [LARGE SCALE GENOMIC DNA]</scope>
    <source>
        <strain evidence="2 3">ICT_H3.1</strain>
    </source>
</reference>
<dbReference type="RefSeq" id="WP_250931973.1">
    <property type="nucleotide sequence ID" value="NZ_JAMQBK010000078.1"/>
</dbReference>
<dbReference type="EMBL" id="JAMQBK010000078">
    <property type="protein sequence ID" value="MCM2374103.1"/>
    <property type="molecule type" value="Genomic_DNA"/>
</dbReference>
<organism evidence="2 3">
    <name type="scientific">Aporhodopirellula aestuarii</name>
    <dbReference type="NCBI Taxonomy" id="2950107"/>
    <lineage>
        <taxon>Bacteria</taxon>
        <taxon>Pseudomonadati</taxon>
        <taxon>Planctomycetota</taxon>
        <taxon>Planctomycetia</taxon>
        <taxon>Pirellulales</taxon>
        <taxon>Pirellulaceae</taxon>
        <taxon>Aporhodopirellula</taxon>
    </lineage>
</organism>
<dbReference type="CDD" id="cd00143">
    <property type="entry name" value="PP2Cc"/>
    <property type="match status" value="1"/>
</dbReference>
<dbReference type="Pfam" id="PF13672">
    <property type="entry name" value="PP2C_2"/>
    <property type="match status" value="1"/>
</dbReference>
<dbReference type="Gene3D" id="3.60.40.10">
    <property type="entry name" value="PPM-type phosphatase domain"/>
    <property type="match status" value="1"/>
</dbReference>
<dbReference type="Proteomes" id="UP001202961">
    <property type="component" value="Unassembled WGS sequence"/>
</dbReference>
<sequence>MSTGLKPTSFAATDIGVTRDTNEDRFLCDDSLKLYVVADGMGGHACGDIAAELAVDAVAEFVRSGEKMLASSIDPKDDVAFRTELVEAAVEHAAAAVHHARNNQPGCEDMGTTLTLLLLVDQDAFIAHIGDSRAYRIRKGQVERLTNDHTLQATLVADGVAPETISDRYGHMLVRSIGGDPSPKVDVRVETLRTGDRFLLCTDGLSNQFTDEELAVMVDEEQTLETIVENLIYVGKLLGGRDNLTAVLVETKSQATPESPCPLVDHVAQWFHRAIHMMD</sequence>
<evidence type="ECO:0000313" key="2">
    <source>
        <dbReference type="EMBL" id="MCM2374103.1"/>
    </source>
</evidence>
<dbReference type="SMART" id="SM00331">
    <property type="entry name" value="PP2C_SIG"/>
    <property type="match status" value="1"/>
</dbReference>
<name>A0ABT0UB20_9BACT</name>
<dbReference type="InterPro" id="IPR036457">
    <property type="entry name" value="PPM-type-like_dom_sf"/>
</dbReference>
<gene>
    <name evidence="2" type="ORF">NB063_26105</name>
</gene>
<dbReference type="PANTHER" id="PTHR13832">
    <property type="entry name" value="PROTEIN PHOSPHATASE 2C"/>
    <property type="match status" value="1"/>
</dbReference>
<evidence type="ECO:0000259" key="1">
    <source>
        <dbReference type="PROSITE" id="PS51746"/>
    </source>
</evidence>
<dbReference type="InterPro" id="IPR001932">
    <property type="entry name" value="PPM-type_phosphatase-like_dom"/>
</dbReference>
<proteinExistence type="predicted"/>
<dbReference type="SMART" id="SM00332">
    <property type="entry name" value="PP2Cc"/>
    <property type="match status" value="1"/>
</dbReference>
<dbReference type="PROSITE" id="PS51746">
    <property type="entry name" value="PPM_2"/>
    <property type="match status" value="1"/>
</dbReference>
<dbReference type="InterPro" id="IPR015655">
    <property type="entry name" value="PP2C"/>
</dbReference>
<feature type="domain" description="PPM-type phosphatase" evidence="1">
    <location>
        <begin position="8"/>
        <end position="251"/>
    </location>
</feature>
<accession>A0ABT0UB20</accession>
<comment type="caution">
    <text evidence="2">The sequence shown here is derived from an EMBL/GenBank/DDBJ whole genome shotgun (WGS) entry which is preliminary data.</text>
</comment>
<dbReference type="SUPFAM" id="SSF81606">
    <property type="entry name" value="PP2C-like"/>
    <property type="match status" value="1"/>
</dbReference>
<dbReference type="PANTHER" id="PTHR13832:SF827">
    <property type="entry name" value="PROTEIN PHOSPHATASE 1L"/>
    <property type="match status" value="1"/>
</dbReference>
<protein>
    <submittedName>
        <fullName evidence="2">Protein phosphatase 2C domain-containing protein</fullName>
    </submittedName>
</protein>